<dbReference type="InterPro" id="IPR058922">
    <property type="entry name" value="WHD_DRP"/>
</dbReference>
<protein>
    <submittedName>
        <fullName evidence="4">Uncharacterized protein</fullName>
    </submittedName>
</protein>
<dbReference type="Gene3D" id="3.80.10.10">
    <property type="entry name" value="Ribonuclease Inhibitor"/>
    <property type="match status" value="1"/>
</dbReference>
<evidence type="ECO:0000259" key="2">
    <source>
        <dbReference type="Pfam" id="PF23559"/>
    </source>
</evidence>
<evidence type="ECO:0000313" key="5">
    <source>
        <dbReference type="Proteomes" id="UP000823388"/>
    </source>
</evidence>
<evidence type="ECO:0000313" key="4">
    <source>
        <dbReference type="EMBL" id="KAG2632052.1"/>
    </source>
</evidence>
<dbReference type="Pfam" id="PF25019">
    <property type="entry name" value="LRR_R13L1-DRL21"/>
    <property type="match status" value="1"/>
</dbReference>
<dbReference type="InterPro" id="IPR056789">
    <property type="entry name" value="LRR_R13L1-DRL21"/>
</dbReference>
<dbReference type="EMBL" id="CM029040">
    <property type="protein sequence ID" value="KAG2632052.1"/>
    <property type="molecule type" value="Genomic_DNA"/>
</dbReference>
<feature type="domain" description="R13L1/DRL21-like LRR repeat region" evidence="3">
    <location>
        <begin position="363"/>
        <end position="484"/>
    </location>
</feature>
<feature type="domain" description="Disease resistance protein winged helix" evidence="2">
    <location>
        <begin position="125"/>
        <end position="183"/>
    </location>
</feature>
<dbReference type="PANTHER" id="PTHR47186">
    <property type="entry name" value="LEUCINE-RICH REPEAT-CONTAINING PROTEIN 57"/>
    <property type="match status" value="1"/>
</dbReference>
<proteinExistence type="predicted"/>
<gene>
    <name evidence="4" type="ORF">PVAP13_2NG060546</name>
</gene>
<reference evidence="4" key="1">
    <citation type="submission" date="2020-05" db="EMBL/GenBank/DDBJ databases">
        <title>WGS assembly of Panicum virgatum.</title>
        <authorList>
            <person name="Lovell J.T."/>
            <person name="Jenkins J."/>
            <person name="Shu S."/>
            <person name="Juenger T.E."/>
            <person name="Schmutz J."/>
        </authorList>
    </citation>
    <scope>NUCLEOTIDE SEQUENCE</scope>
    <source>
        <strain evidence="4">AP13</strain>
    </source>
</reference>
<dbReference type="Proteomes" id="UP000823388">
    <property type="component" value="Chromosome 2N"/>
</dbReference>
<feature type="region of interest" description="Disordered" evidence="1">
    <location>
        <begin position="48"/>
        <end position="118"/>
    </location>
</feature>
<name>A0A8T0V6N9_PANVG</name>
<comment type="caution">
    <text evidence="4">The sequence shown here is derived from an EMBL/GenBank/DDBJ whole genome shotgun (WGS) entry which is preliminary data.</text>
</comment>
<organism evidence="4 5">
    <name type="scientific">Panicum virgatum</name>
    <name type="common">Blackwell switchgrass</name>
    <dbReference type="NCBI Taxonomy" id="38727"/>
    <lineage>
        <taxon>Eukaryota</taxon>
        <taxon>Viridiplantae</taxon>
        <taxon>Streptophyta</taxon>
        <taxon>Embryophyta</taxon>
        <taxon>Tracheophyta</taxon>
        <taxon>Spermatophyta</taxon>
        <taxon>Magnoliopsida</taxon>
        <taxon>Liliopsida</taxon>
        <taxon>Poales</taxon>
        <taxon>Poaceae</taxon>
        <taxon>PACMAD clade</taxon>
        <taxon>Panicoideae</taxon>
        <taxon>Panicodae</taxon>
        <taxon>Paniceae</taxon>
        <taxon>Panicinae</taxon>
        <taxon>Panicum</taxon>
        <taxon>Panicum sect. Hiantes</taxon>
    </lineage>
</organism>
<sequence>MPSPQFRLVDFYGCLVGSQRGRAKCHRGITASPPSPSAVVREASIHHRRLPPPSGSTDGGGGEPRPACCGRWRSCRPRGREHPGPRRRSRPPRLHLRGVETNRAGRRATSSSPSTISRLHHLSHEQPGVCLETIGEKNFNELKSRSFFQDLKSVPFDKHVFWSKHHYCSRITCKIHDLMHDVAESAMGTDCAVIATQPSEIEDALHLARHLYLSVDQPEILLNASLEKGSPVFQTLICDGHVFQDMKILSKYNSIRALKINRGSFLRPKYLHHLRYLDLSESDIRALPEDISILYHLQTLDLFDCGDLQRLPKELKYLTSLRHLYSHKCPKLKSMPAELGHLTSLQTLTCFVVGTDSDCSNVGELQNLDLGGKLELRQLENVTGANVAQAASLANKKKLTELELVWTDSDQEALNNNHEEVVEGLKPHDGLKVLRIYSCGRSTLPTWINILNGMMELKLSGCKKLEKLPALWQLPVLEILHLVELESLHCLCSSATTPVTFQ</sequence>
<dbReference type="InterPro" id="IPR032675">
    <property type="entry name" value="LRR_dom_sf"/>
</dbReference>
<accession>A0A8T0V6N9</accession>
<dbReference type="Pfam" id="PF23559">
    <property type="entry name" value="WHD_DRP"/>
    <property type="match status" value="1"/>
</dbReference>
<evidence type="ECO:0000256" key="1">
    <source>
        <dbReference type="SAM" id="MobiDB-lite"/>
    </source>
</evidence>
<dbReference type="AlphaFoldDB" id="A0A8T0V6N9"/>
<feature type="compositionally biased region" description="Polar residues" evidence="1">
    <location>
        <begin position="108"/>
        <end position="117"/>
    </location>
</feature>
<keyword evidence="5" id="KW-1185">Reference proteome</keyword>
<dbReference type="PANTHER" id="PTHR47186:SF64">
    <property type="entry name" value="NB-ARC DOMAIN-CONTAINING PROTEIN"/>
    <property type="match status" value="1"/>
</dbReference>
<dbReference type="SUPFAM" id="SSF52058">
    <property type="entry name" value="L domain-like"/>
    <property type="match status" value="1"/>
</dbReference>
<feature type="compositionally biased region" description="Basic residues" evidence="1">
    <location>
        <begin position="85"/>
        <end position="96"/>
    </location>
</feature>
<evidence type="ECO:0000259" key="3">
    <source>
        <dbReference type="Pfam" id="PF25019"/>
    </source>
</evidence>